<evidence type="ECO:0000256" key="11">
    <source>
        <dbReference type="ARBA" id="ARBA00048366"/>
    </source>
</evidence>
<comment type="subcellular location">
    <subcellularLocation>
        <location evidence="1">Cytoplasm</location>
    </subcellularLocation>
</comment>
<dbReference type="GO" id="GO:0005524">
    <property type="term" value="F:ATP binding"/>
    <property type="evidence" value="ECO:0007669"/>
    <property type="project" value="UniProtKB-KW"/>
</dbReference>
<accession>A0A1G2LPG7</accession>
<comment type="caution">
    <text evidence="13">The sequence shown here is derived from an EMBL/GenBank/DDBJ whole genome shotgun (WGS) entry which is preliminary data.</text>
</comment>
<dbReference type="PANTHER" id="PTHR17490:SF16">
    <property type="entry name" value="THREONYLCARBAMOYL-AMP SYNTHASE"/>
    <property type="match status" value="1"/>
</dbReference>
<dbReference type="EC" id="2.7.7.87" evidence="3"/>
<dbReference type="AlphaFoldDB" id="A0A1G2LPG7"/>
<evidence type="ECO:0000256" key="9">
    <source>
        <dbReference type="ARBA" id="ARBA00022840"/>
    </source>
</evidence>
<dbReference type="InterPro" id="IPR017945">
    <property type="entry name" value="DHBP_synth_RibB-like_a/b_dom"/>
</dbReference>
<dbReference type="GO" id="GO:0006450">
    <property type="term" value="P:regulation of translational fidelity"/>
    <property type="evidence" value="ECO:0007669"/>
    <property type="project" value="TreeGrafter"/>
</dbReference>
<dbReference type="Gene3D" id="3.90.870.10">
    <property type="entry name" value="DHBP synthase"/>
    <property type="match status" value="1"/>
</dbReference>
<dbReference type="InterPro" id="IPR006070">
    <property type="entry name" value="Sua5-like_dom"/>
</dbReference>
<comment type="catalytic activity">
    <reaction evidence="11">
        <text>L-threonine + hydrogencarbonate + ATP = L-threonylcarbamoyladenylate + diphosphate + H2O</text>
        <dbReference type="Rhea" id="RHEA:36407"/>
        <dbReference type="ChEBI" id="CHEBI:15377"/>
        <dbReference type="ChEBI" id="CHEBI:17544"/>
        <dbReference type="ChEBI" id="CHEBI:30616"/>
        <dbReference type="ChEBI" id="CHEBI:33019"/>
        <dbReference type="ChEBI" id="CHEBI:57926"/>
        <dbReference type="ChEBI" id="CHEBI:73682"/>
        <dbReference type="EC" id="2.7.7.87"/>
    </reaction>
</comment>
<evidence type="ECO:0000256" key="7">
    <source>
        <dbReference type="ARBA" id="ARBA00022695"/>
    </source>
</evidence>
<dbReference type="GO" id="GO:0061710">
    <property type="term" value="F:L-threonylcarbamoyladenylate synthase"/>
    <property type="evidence" value="ECO:0007669"/>
    <property type="project" value="UniProtKB-EC"/>
</dbReference>
<keyword evidence="4" id="KW-0963">Cytoplasm</keyword>
<feature type="domain" description="YrdC-like" evidence="12">
    <location>
        <begin position="15"/>
        <end position="223"/>
    </location>
</feature>
<dbReference type="EMBL" id="MHQY01000028">
    <property type="protein sequence ID" value="OHA13414.1"/>
    <property type="molecule type" value="Genomic_DNA"/>
</dbReference>
<keyword evidence="7" id="KW-0548">Nucleotidyltransferase</keyword>
<proteinExistence type="inferred from homology"/>
<dbReference type="GO" id="GO:0000049">
    <property type="term" value="F:tRNA binding"/>
    <property type="evidence" value="ECO:0007669"/>
    <property type="project" value="TreeGrafter"/>
</dbReference>
<dbReference type="PROSITE" id="PS51163">
    <property type="entry name" value="YRDC"/>
    <property type="match status" value="1"/>
</dbReference>
<dbReference type="Proteomes" id="UP000177171">
    <property type="component" value="Unassembled WGS sequence"/>
</dbReference>
<keyword evidence="6" id="KW-0819">tRNA processing</keyword>
<evidence type="ECO:0000256" key="3">
    <source>
        <dbReference type="ARBA" id="ARBA00012584"/>
    </source>
</evidence>
<dbReference type="SUPFAM" id="SSF55821">
    <property type="entry name" value="YrdC/RibB"/>
    <property type="match status" value="1"/>
</dbReference>
<evidence type="ECO:0000256" key="8">
    <source>
        <dbReference type="ARBA" id="ARBA00022741"/>
    </source>
</evidence>
<keyword evidence="8" id="KW-0547">Nucleotide-binding</keyword>
<evidence type="ECO:0000256" key="6">
    <source>
        <dbReference type="ARBA" id="ARBA00022694"/>
    </source>
</evidence>
<reference evidence="13 14" key="1">
    <citation type="journal article" date="2016" name="Nat. Commun.">
        <title>Thousands of microbial genomes shed light on interconnected biogeochemical processes in an aquifer system.</title>
        <authorList>
            <person name="Anantharaman K."/>
            <person name="Brown C.T."/>
            <person name="Hug L.A."/>
            <person name="Sharon I."/>
            <person name="Castelle C.J."/>
            <person name="Probst A.J."/>
            <person name="Thomas B.C."/>
            <person name="Singh A."/>
            <person name="Wilkins M.J."/>
            <person name="Karaoz U."/>
            <person name="Brodie E.L."/>
            <person name="Williams K.H."/>
            <person name="Hubbard S.S."/>
            <person name="Banfield J.F."/>
        </authorList>
    </citation>
    <scope>NUCLEOTIDE SEQUENCE [LARGE SCALE GENOMIC DNA]</scope>
</reference>
<evidence type="ECO:0000256" key="10">
    <source>
        <dbReference type="ARBA" id="ARBA00029774"/>
    </source>
</evidence>
<evidence type="ECO:0000256" key="1">
    <source>
        <dbReference type="ARBA" id="ARBA00004496"/>
    </source>
</evidence>
<gene>
    <name evidence="13" type="ORF">A3G49_01065</name>
</gene>
<dbReference type="Pfam" id="PF01300">
    <property type="entry name" value="Sua5_yciO_yrdC"/>
    <property type="match status" value="1"/>
</dbReference>
<keyword evidence="5" id="KW-0808">Transferase</keyword>
<organism evidence="13 14">
    <name type="scientific">Candidatus Sungbacteria bacterium RIFCSPLOWO2_12_FULL_41_11</name>
    <dbReference type="NCBI Taxonomy" id="1802286"/>
    <lineage>
        <taxon>Bacteria</taxon>
        <taxon>Candidatus Sungiibacteriota</taxon>
    </lineage>
</organism>
<name>A0A1G2LPG7_9BACT</name>
<evidence type="ECO:0000313" key="14">
    <source>
        <dbReference type="Proteomes" id="UP000177171"/>
    </source>
</evidence>
<evidence type="ECO:0000313" key="13">
    <source>
        <dbReference type="EMBL" id="OHA13414.1"/>
    </source>
</evidence>
<dbReference type="PANTHER" id="PTHR17490">
    <property type="entry name" value="SUA5"/>
    <property type="match status" value="1"/>
</dbReference>
<dbReference type="InterPro" id="IPR050156">
    <property type="entry name" value="TC-AMP_synthase_SUA5"/>
</dbReference>
<comment type="similarity">
    <text evidence="2">Belongs to the SUA5 family.</text>
</comment>
<dbReference type="GO" id="GO:0008033">
    <property type="term" value="P:tRNA processing"/>
    <property type="evidence" value="ECO:0007669"/>
    <property type="project" value="UniProtKB-KW"/>
</dbReference>
<evidence type="ECO:0000256" key="4">
    <source>
        <dbReference type="ARBA" id="ARBA00022490"/>
    </source>
</evidence>
<evidence type="ECO:0000256" key="2">
    <source>
        <dbReference type="ARBA" id="ARBA00007663"/>
    </source>
</evidence>
<sequence length="237" mass="26340">MRTTRIIKLSGENYKKAIETSMAFLKKGETIVVPTDTIYGLACDALNEKAIEKLLKIKERDRQKGLPIFVNSIEMARRLAYIDKKKEEFLRRIWNSDLLRPGLDIKRPGLDDTAVGKITVALYAKDVIPKIATGGRETVALRMPDYKFILDLITALGRPITGTSANISGNKPINSATEAAKQWKSKKNAPALIVDGGEIINNEPSTIVDITGPSPIILRSGIVTKKELDNFFRRAYI</sequence>
<evidence type="ECO:0000256" key="5">
    <source>
        <dbReference type="ARBA" id="ARBA00022679"/>
    </source>
</evidence>
<evidence type="ECO:0000259" key="12">
    <source>
        <dbReference type="PROSITE" id="PS51163"/>
    </source>
</evidence>
<keyword evidence="9" id="KW-0067">ATP-binding</keyword>
<dbReference type="GO" id="GO:0003725">
    <property type="term" value="F:double-stranded RNA binding"/>
    <property type="evidence" value="ECO:0007669"/>
    <property type="project" value="InterPro"/>
</dbReference>
<dbReference type="GO" id="GO:0005737">
    <property type="term" value="C:cytoplasm"/>
    <property type="evidence" value="ECO:0007669"/>
    <property type="project" value="UniProtKB-SubCell"/>
</dbReference>
<protein>
    <recommendedName>
        <fullName evidence="10">L-threonylcarbamoyladenylate synthase</fullName>
        <ecNumber evidence="3">2.7.7.87</ecNumber>
    </recommendedName>
    <alternativeName>
        <fullName evidence="10">L-threonylcarbamoyladenylate synthase</fullName>
    </alternativeName>
</protein>